<gene>
    <name evidence="11" type="ORF">OIK42_01825</name>
</gene>
<comment type="similarity">
    <text evidence="8">Belongs to the MGMT family.</text>
</comment>
<keyword evidence="4 8" id="KW-0808">Transferase</keyword>
<dbReference type="Pfam" id="PF01035">
    <property type="entry name" value="DNA_binding_1"/>
    <property type="match status" value="1"/>
</dbReference>
<name>A0ABT5KZ54_9ALTE</name>
<dbReference type="PANTHER" id="PTHR10815">
    <property type="entry name" value="METHYLATED-DNA--PROTEIN-CYSTEINE METHYLTRANSFERASE"/>
    <property type="match status" value="1"/>
</dbReference>
<dbReference type="HAMAP" id="MF_00772">
    <property type="entry name" value="OGT"/>
    <property type="match status" value="1"/>
</dbReference>
<evidence type="ECO:0000259" key="10">
    <source>
        <dbReference type="Pfam" id="PF02870"/>
    </source>
</evidence>
<proteinExistence type="inferred from homology"/>
<evidence type="ECO:0000256" key="4">
    <source>
        <dbReference type="ARBA" id="ARBA00022679"/>
    </source>
</evidence>
<dbReference type="Gene3D" id="3.30.160.70">
    <property type="entry name" value="Methylated DNA-protein cysteine methyltransferase domain"/>
    <property type="match status" value="1"/>
</dbReference>
<dbReference type="GO" id="GO:0032259">
    <property type="term" value="P:methylation"/>
    <property type="evidence" value="ECO:0007669"/>
    <property type="project" value="UniProtKB-KW"/>
</dbReference>
<evidence type="ECO:0000256" key="2">
    <source>
        <dbReference type="ARBA" id="ARBA00022490"/>
    </source>
</evidence>
<accession>A0ABT5KZ54</accession>
<keyword evidence="12" id="KW-1185">Reference proteome</keyword>
<comment type="miscellaneous">
    <text evidence="8">This enzyme catalyzes only one turnover and therefore is not strictly catalytic. According to one definition, an enzyme is a biocatalyst that acts repeatedly and over many reaction cycles.</text>
</comment>
<sequence>MSQALSYLESPCGVIAIAGDDYGLTSVAFVEDATLPENPSLVTQQCCSQLAAYFAGTLKVFNLPLNPAGTAFQQRVWRQLSAIEYGQTTSYGTVATRLGQPTASRAVGMANGKNPLAIIVPCHRVIGSNGTLTGYAGGLTRKRFLLSLEGAL</sequence>
<dbReference type="SUPFAM" id="SSF46767">
    <property type="entry name" value="Methylated DNA-protein cysteine methyltransferase, C-terminal domain"/>
    <property type="match status" value="1"/>
</dbReference>
<dbReference type="InterPro" id="IPR036388">
    <property type="entry name" value="WH-like_DNA-bd_sf"/>
</dbReference>
<dbReference type="NCBIfam" id="TIGR00589">
    <property type="entry name" value="ogt"/>
    <property type="match status" value="1"/>
</dbReference>
<dbReference type="Proteomes" id="UP001218788">
    <property type="component" value="Unassembled WGS sequence"/>
</dbReference>
<reference evidence="11 12" key="1">
    <citation type="submission" date="2022-10" db="EMBL/GenBank/DDBJ databases">
        <title>Alteromonas sp. chi3 Genome sequencing.</title>
        <authorList>
            <person name="Park S."/>
        </authorList>
    </citation>
    <scope>NUCLEOTIDE SEQUENCE [LARGE SCALE GENOMIC DNA]</scope>
    <source>
        <strain evidence="12">chi3</strain>
    </source>
</reference>
<feature type="active site" description="Nucleophile; methyl group acceptor" evidence="8">
    <location>
        <position position="122"/>
    </location>
</feature>
<evidence type="ECO:0000256" key="7">
    <source>
        <dbReference type="ARBA" id="ARBA00049348"/>
    </source>
</evidence>
<organism evidence="11 12">
    <name type="scientific">Alteromonas gilva</name>
    <dbReference type="NCBI Taxonomy" id="2987522"/>
    <lineage>
        <taxon>Bacteria</taxon>
        <taxon>Pseudomonadati</taxon>
        <taxon>Pseudomonadota</taxon>
        <taxon>Gammaproteobacteria</taxon>
        <taxon>Alteromonadales</taxon>
        <taxon>Alteromonadaceae</taxon>
        <taxon>Alteromonas/Salinimonas group</taxon>
        <taxon>Alteromonas</taxon>
    </lineage>
</organism>
<comment type="function">
    <text evidence="8">Involved in the cellular defense against the biological effects of O6-methylguanine (O6-MeG) and O4-methylthymine (O4-MeT) in DNA. Repairs the methylated nucleobase in DNA by stoichiometrically transferring the methyl group to a cysteine residue in the enzyme. This is a suicide reaction: the enzyme is irreversibly inactivated.</text>
</comment>
<dbReference type="EMBL" id="JAQQXP010000001">
    <property type="protein sequence ID" value="MDC8829491.1"/>
    <property type="molecule type" value="Genomic_DNA"/>
</dbReference>
<feature type="domain" description="Methylated-DNA-[protein]-cysteine S-methyltransferase DNA binding" evidence="9">
    <location>
        <begin position="71"/>
        <end position="151"/>
    </location>
</feature>
<feature type="domain" description="Methylguanine DNA methyltransferase ribonuclease-like" evidence="10">
    <location>
        <begin position="6"/>
        <end position="66"/>
    </location>
</feature>
<keyword evidence="3 8" id="KW-0489">Methyltransferase</keyword>
<evidence type="ECO:0000256" key="6">
    <source>
        <dbReference type="ARBA" id="ARBA00023204"/>
    </source>
</evidence>
<evidence type="ECO:0000313" key="11">
    <source>
        <dbReference type="EMBL" id="MDC8829491.1"/>
    </source>
</evidence>
<dbReference type="InterPro" id="IPR023546">
    <property type="entry name" value="MGMT"/>
</dbReference>
<dbReference type="InterPro" id="IPR036631">
    <property type="entry name" value="MGMT_N_sf"/>
</dbReference>
<evidence type="ECO:0000256" key="3">
    <source>
        <dbReference type="ARBA" id="ARBA00022603"/>
    </source>
</evidence>
<dbReference type="GO" id="GO:0003908">
    <property type="term" value="F:methylated-DNA-[protein]-cysteine S-methyltransferase activity"/>
    <property type="evidence" value="ECO:0007669"/>
    <property type="project" value="UniProtKB-EC"/>
</dbReference>
<dbReference type="Pfam" id="PF02870">
    <property type="entry name" value="Methyltransf_1N"/>
    <property type="match status" value="1"/>
</dbReference>
<evidence type="ECO:0000256" key="1">
    <source>
        <dbReference type="ARBA" id="ARBA00001286"/>
    </source>
</evidence>
<keyword evidence="6 8" id="KW-0234">DNA repair</keyword>
<evidence type="ECO:0000313" key="12">
    <source>
        <dbReference type="Proteomes" id="UP001218788"/>
    </source>
</evidence>
<protein>
    <recommendedName>
        <fullName evidence="8">Methylated-DNA--protein-cysteine methyltransferase</fullName>
        <ecNumber evidence="8">2.1.1.63</ecNumber>
    </recommendedName>
    <alternativeName>
        <fullName evidence="8">6-O-methylguanine-DNA methyltransferase</fullName>
        <shortName evidence="8">MGMT</shortName>
    </alternativeName>
    <alternativeName>
        <fullName evidence="8">O-6-methylguanine-DNA-alkyltransferase</fullName>
    </alternativeName>
</protein>
<comment type="subcellular location">
    <subcellularLocation>
        <location evidence="8">Cytoplasm</location>
    </subcellularLocation>
</comment>
<dbReference type="Gene3D" id="1.10.10.10">
    <property type="entry name" value="Winged helix-like DNA-binding domain superfamily/Winged helix DNA-binding domain"/>
    <property type="match status" value="1"/>
</dbReference>
<dbReference type="CDD" id="cd06445">
    <property type="entry name" value="ATase"/>
    <property type="match status" value="1"/>
</dbReference>
<comment type="caution">
    <text evidence="11">The sequence shown here is derived from an EMBL/GenBank/DDBJ whole genome shotgun (WGS) entry which is preliminary data.</text>
</comment>
<dbReference type="InterPro" id="IPR036217">
    <property type="entry name" value="MethylDNA_cys_MeTrfase_DNAb"/>
</dbReference>
<keyword evidence="5 8" id="KW-0227">DNA damage</keyword>
<comment type="catalytic activity">
    <reaction evidence="7 8">
        <text>a 6-O-methyl-2'-deoxyguanosine in DNA + L-cysteinyl-[protein] = S-methyl-L-cysteinyl-[protein] + a 2'-deoxyguanosine in DNA</text>
        <dbReference type="Rhea" id="RHEA:24000"/>
        <dbReference type="Rhea" id="RHEA-COMP:10131"/>
        <dbReference type="Rhea" id="RHEA-COMP:10132"/>
        <dbReference type="Rhea" id="RHEA-COMP:11367"/>
        <dbReference type="Rhea" id="RHEA-COMP:11368"/>
        <dbReference type="ChEBI" id="CHEBI:29950"/>
        <dbReference type="ChEBI" id="CHEBI:82612"/>
        <dbReference type="ChEBI" id="CHEBI:85445"/>
        <dbReference type="ChEBI" id="CHEBI:85448"/>
        <dbReference type="EC" id="2.1.1.63"/>
    </reaction>
</comment>
<evidence type="ECO:0000256" key="8">
    <source>
        <dbReference type="HAMAP-Rule" id="MF_00772"/>
    </source>
</evidence>
<comment type="catalytic activity">
    <reaction evidence="1 8">
        <text>a 4-O-methyl-thymidine in DNA + L-cysteinyl-[protein] = a thymidine in DNA + S-methyl-L-cysteinyl-[protein]</text>
        <dbReference type="Rhea" id="RHEA:53428"/>
        <dbReference type="Rhea" id="RHEA-COMP:10131"/>
        <dbReference type="Rhea" id="RHEA-COMP:10132"/>
        <dbReference type="Rhea" id="RHEA-COMP:13555"/>
        <dbReference type="Rhea" id="RHEA-COMP:13556"/>
        <dbReference type="ChEBI" id="CHEBI:29950"/>
        <dbReference type="ChEBI" id="CHEBI:82612"/>
        <dbReference type="ChEBI" id="CHEBI:137386"/>
        <dbReference type="ChEBI" id="CHEBI:137387"/>
        <dbReference type="EC" id="2.1.1.63"/>
    </reaction>
</comment>
<dbReference type="RefSeq" id="WP_273637874.1">
    <property type="nucleotide sequence ID" value="NZ_JAQQXP010000001.1"/>
</dbReference>
<dbReference type="EC" id="2.1.1.63" evidence="8"/>
<evidence type="ECO:0000259" key="9">
    <source>
        <dbReference type="Pfam" id="PF01035"/>
    </source>
</evidence>
<dbReference type="InterPro" id="IPR001497">
    <property type="entry name" value="MethylDNA_cys_MeTrfase_AS"/>
</dbReference>
<dbReference type="PANTHER" id="PTHR10815:SF5">
    <property type="entry name" value="METHYLATED-DNA--PROTEIN-CYSTEINE METHYLTRANSFERASE"/>
    <property type="match status" value="1"/>
</dbReference>
<dbReference type="PROSITE" id="PS00374">
    <property type="entry name" value="MGMT"/>
    <property type="match status" value="1"/>
</dbReference>
<dbReference type="InterPro" id="IPR008332">
    <property type="entry name" value="MethylG_MeTrfase_N"/>
</dbReference>
<keyword evidence="2 8" id="KW-0963">Cytoplasm</keyword>
<evidence type="ECO:0000256" key="5">
    <source>
        <dbReference type="ARBA" id="ARBA00022763"/>
    </source>
</evidence>
<dbReference type="InterPro" id="IPR014048">
    <property type="entry name" value="MethylDNA_cys_MeTrfase_DNA-bd"/>
</dbReference>
<dbReference type="SUPFAM" id="SSF53155">
    <property type="entry name" value="Methylated DNA-protein cysteine methyltransferase domain"/>
    <property type="match status" value="1"/>
</dbReference>